<dbReference type="AlphaFoldDB" id="A0A2P9AFZ9"/>
<dbReference type="Proteomes" id="UP000245698">
    <property type="component" value="Unassembled WGS sequence"/>
</dbReference>
<protein>
    <submittedName>
        <fullName evidence="1">Uncharacterized protein</fullName>
    </submittedName>
</protein>
<proteinExistence type="predicted"/>
<name>A0A2P9AFZ9_9HYPH</name>
<accession>A0A2P9AFZ9</accession>
<sequence>MKTMALCKTVTMQRIERGAGHPRERLTVAHKITPESFGEPRFLPPTTFIGLWVISVIRSSFNGMCDLFQHRMSRASRHDEAAHNHVFELSTLVDRSLPAVKYAPEIPVSQIFHVGHP</sequence>
<evidence type="ECO:0000313" key="1">
    <source>
        <dbReference type="EMBL" id="SJM30055.1"/>
    </source>
</evidence>
<keyword evidence="2" id="KW-1185">Reference proteome</keyword>
<dbReference type="EMBL" id="FUIG01000018">
    <property type="protein sequence ID" value="SJM30055.1"/>
    <property type="molecule type" value="Genomic_DNA"/>
</dbReference>
<gene>
    <name evidence="1" type="ORF">BQ8482_120110</name>
</gene>
<evidence type="ECO:0000313" key="2">
    <source>
        <dbReference type="Proteomes" id="UP000245698"/>
    </source>
</evidence>
<organism evidence="1 2">
    <name type="scientific">Mesorhizobium delmotii</name>
    <dbReference type="NCBI Taxonomy" id="1631247"/>
    <lineage>
        <taxon>Bacteria</taxon>
        <taxon>Pseudomonadati</taxon>
        <taxon>Pseudomonadota</taxon>
        <taxon>Alphaproteobacteria</taxon>
        <taxon>Hyphomicrobiales</taxon>
        <taxon>Phyllobacteriaceae</taxon>
        <taxon>Mesorhizobium</taxon>
    </lineage>
</organism>
<reference evidence="2" key="1">
    <citation type="submission" date="2016-12" db="EMBL/GenBank/DDBJ databases">
        <authorList>
            <person name="Brunel B."/>
        </authorList>
    </citation>
    <scope>NUCLEOTIDE SEQUENCE [LARGE SCALE GENOMIC DNA]</scope>
</reference>